<dbReference type="STRING" id="880071.Fleli_2911"/>
<dbReference type="RefSeq" id="WP_014798695.1">
    <property type="nucleotide sequence ID" value="NC_018018.1"/>
</dbReference>
<proteinExistence type="predicted"/>
<evidence type="ECO:0000313" key="6">
    <source>
        <dbReference type="EMBL" id="AFM05261.1"/>
    </source>
</evidence>
<dbReference type="InterPro" id="IPR051453">
    <property type="entry name" value="MBL_Glyoxalase_II"/>
</dbReference>
<dbReference type="Pfam" id="PF00753">
    <property type="entry name" value="Lactamase_B"/>
    <property type="match status" value="1"/>
</dbReference>
<dbReference type="InterPro" id="IPR036866">
    <property type="entry name" value="RibonucZ/Hydroxyglut_hydro"/>
</dbReference>
<dbReference type="eggNOG" id="COG0491">
    <property type="taxonomic scope" value="Bacteria"/>
</dbReference>
<dbReference type="PANTHER" id="PTHR46233:SF3">
    <property type="entry name" value="HYDROXYACYLGLUTATHIONE HYDROLASE GLOC"/>
    <property type="match status" value="1"/>
</dbReference>
<dbReference type="OrthoDB" id="9802248at2"/>
<dbReference type="Gene3D" id="3.60.15.10">
    <property type="entry name" value="Ribonuclease Z/Hydroxyacylglutathione hydrolase-like"/>
    <property type="match status" value="1"/>
</dbReference>
<dbReference type="SUPFAM" id="SSF56281">
    <property type="entry name" value="Metallo-hydrolase/oxidoreductase"/>
    <property type="match status" value="1"/>
</dbReference>
<dbReference type="SMART" id="SM00849">
    <property type="entry name" value="Lactamase_B"/>
    <property type="match status" value="1"/>
</dbReference>
<evidence type="ECO:0000256" key="2">
    <source>
        <dbReference type="ARBA" id="ARBA00022723"/>
    </source>
</evidence>
<dbReference type="GO" id="GO:0046872">
    <property type="term" value="F:metal ion binding"/>
    <property type="evidence" value="ECO:0007669"/>
    <property type="project" value="UniProtKB-KW"/>
</dbReference>
<keyword evidence="4" id="KW-0862">Zinc</keyword>
<dbReference type="EMBL" id="CP003345">
    <property type="protein sequence ID" value="AFM05261.1"/>
    <property type="molecule type" value="Genomic_DNA"/>
</dbReference>
<name>I4AMS6_BERLS</name>
<evidence type="ECO:0000256" key="1">
    <source>
        <dbReference type="ARBA" id="ARBA00001947"/>
    </source>
</evidence>
<dbReference type="AlphaFoldDB" id="I4AMS6"/>
<dbReference type="InterPro" id="IPR001279">
    <property type="entry name" value="Metallo-B-lactamas"/>
</dbReference>
<evidence type="ECO:0000313" key="7">
    <source>
        <dbReference type="Proteomes" id="UP000006054"/>
    </source>
</evidence>
<evidence type="ECO:0000256" key="3">
    <source>
        <dbReference type="ARBA" id="ARBA00022801"/>
    </source>
</evidence>
<feature type="domain" description="Metallo-beta-lactamase" evidence="5">
    <location>
        <begin position="13"/>
        <end position="195"/>
    </location>
</feature>
<dbReference type="GO" id="GO:0016787">
    <property type="term" value="F:hydrolase activity"/>
    <property type="evidence" value="ECO:0007669"/>
    <property type="project" value="UniProtKB-KW"/>
</dbReference>
<dbReference type="KEGG" id="fli:Fleli_2911"/>
<sequence>MISIQPFTFNQFQENTFVLFDETKEAIIIDPGCYSPQEREVLKAFIKQNDLKVVRLINTHCHIDHVLGNKFVKDTYNVKLEAHKIESEQLNQVPLYAPSYGFGGYDATTVDIFIDENTDITFGNSTLKTLFVPGHSPGHLAFYSAEQKFCINGDVLFFQSIGRTDLPGGDMDTLKNSIQNVMYKLPDDTKIYCGHGNPTMIAFEKKNNHFIREA</sequence>
<keyword evidence="7" id="KW-1185">Reference proteome</keyword>
<dbReference type="CDD" id="cd06262">
    <property type="entry name" value="metallo-hydrolase-like_MBL-fold"/>
    <property type="match status" value="1"/>
</dbReference>
<reference evidence="7" key="1">
    <citation type="submission" date="2012-06" db="EMBL/GenBank/DDBJ databases">
        <title>The complete genome of Flexibacter litoralis DSM 6794.</title>
        <authorList>
            <person name="Lucas S."/>
            <person name="Copeland A."/>
            <person name="Lapidus A."/>
            <person name="Glavina del Rio T."/>
            <person name="Dalin E."/>
            <person name="Tice H."/>
            <person name="Bruce D."/>
            <person name="Goodwin L."/>
            <person name="Pitluck S."/>
            <person name="Peters L."/>
            <person name="Ovchinnikova G."/>
            <person name="Lu M."/>
            <person name="Kyrpides N."/>
            <person name="Mavromatis K."/>
            <person name="Ivanova N."/>
            <person name="Brettin T."/>
            <person name="Detter J.C."/>
            <person name="Han C."/>
            <person name="Larimer F."/>
            <person name="Land M."/>
            <person name="Hauser L."/>
            <person name="Markowitz V."/>
            <person name="Cheng J.-F."/>
            <person name="Hugenholtz P."/>
            <person name="Woyke T."/>
            <person name="Wu D."/>
            <person name="Spring S."/>
            <person name="Lang E."/>
            <person name="Kopitz M."/>
            <person name="Brambilla E."/>
            <person name="Klenk H.-P."/>
            <person name="Eisen J.A."/>
        </authorList>
    </citation>
    <scope>NUCLEOTIDE SEQUENCE [LARGE SCALE GENOMIC DNA]</scope>
    <source>
        <strain evidence="7">ATCC 23117 / DSM 6794 / NBRC 15988 / NCIMB 1366 / Sio-4</strain>
    </source>
</reference>
<keyword evidence="3 6" id="KW-0378">Hydrolase</keyword>
<organism evidence="6 7">
    <name type="scientific">Bernardetia litoralis (strain ATCC 23117 / DSM 6794 / NBRC 15988 / NCIMB 1366 / Fx l1 / Sio-4)</name>
    <name type="common">Flexibacter litoralis</name>
    <dbReference type="NCBI Taxonomy" id="880071"/>
    <lineage>
        <taxon>Bacteria</taxon>
        <taxon>Pseudomonadati</taxon>
        <taxon>Bacteroidota</taxon>
        <taxon>Cytophagia</taxon>
        <taxon>Cytophagales</taxon>
        <taxon>Bernardetiaceae</taxon>
        <taxon>Bernardetia</taxon>
    </lineage>
</organism>
<accession>I4AMS6</accession>
<evidence type="ECO:0000259" key="5">
    <source>
        <dbReference type="SMART" id="SM00849"/>
    </source>
</evidence>
<dbReference type="HOGENOM" id="CLU_030571_5_3_10"/>
<gene>
    <name evidence="6" type="ordered locus">Fleli_2911</name>
</gene>
<keyword evidence="2" id="KW-0479">Metal-binding</keyword>
<dbReference type="PATRIC" id="fig|880071.3.peg.2906"/>
<dbReference type="Proteomes" id="UP000006054">
    <property type="component" value="Chromosome"/>
</dbReference>
<comment type="cofactor">
    <cofactor evidence="1">
        <name>Zn(2+)</name>
        <dbReference type="ChEBI" id="CHEBI:29105"/>
    </cofactor>
</comment>
<protein>
    <submittedName>
        <fullName evidence="6">Zn-dependent hydrolase, glyoxylase</fullName>
    </submittedName>
</protein>
<dbReference type="PANTHER" id="PTHR46233">
    <property type="entry name" value="HYDROXYACYLGLUTATHIONE HYDROLASE GLOC"/>
    <property type="match status" value="1"/>
</dbReference>
<evidence type="ECO:0000256" key="4">
    <source>
        <dbReference type="ARBA" id="ARBA00022833"/>
    </source>
</evidence>